<dbReference type="AlphaFoldDB" id="A0A8B6M3P0"/>
<gene>
    <name evidence="1" type="ORF">MPC4_160025</name>
</gene>
<comment type="caution">
    <text evidence="1">The sequence shown here is derived from an EMBL/GenBank/DDBJ whole genome shotgun (WGS) entry which is preliminary data.</text>
</comment>
<proteinExistence type="predicted"/>
<accession>A0A8B6M3P0</accession>
<keyword evidence="2" id="KW-1185">Reference proteome</keyword>
<protein>
    <submittedName>
        <fullName evidence="1">Uncharacterized protein</fullName>
    </submittedName>
</protein>
<reference evidence="1 2" key="1">
    <citation type="submission" date="2019-05" db="EMBL/GenBank/DDBJ databases">
        <authorList>
            <person name="Farhan Ul Haque M."/>
        </authorList>
    </citation>
    <scope>NUCLEOTIDE SEQUENCE [LARGE SCALE GENOMIC DNA]</scope>
    <source>
        <strain evidence="1">2</strain>
    </source>
</reference>
<evidence type="ECO:0000313" key="1">
    <source>
        <dbReference type="EMBL" id="VTZ49375.1"/>
    </source>
</evidence>
<dbReference type="EMBL" id="CABFMQ020000068">
    <property type="protein sequence ID" value="VTZ49375.1"/>
    <property type="molecule type" value="Genomic_DNA"/>
</dbReference>
<sequence length="89" mass="9757">MQHLPVHLAHWILLVLSLVAIFGAVAESQGCPYSDLFCRSSSRESVDAVEGEFGHGRAPALCRPASGGRGDERCLRGVRHFTQDRLQNL</sequence>
<organism evidence="1 2">
    <name type="scientific">Methylocella tundrae</name>
    <dbReference type="NCBI Taxonomy" id="227605"/>
    <lineage>
        <taxon>Bacteria</taxon>
        <taxon>Pseudomonadati</taxon>
        <taxon>Pseudomonadota</taxon>
        <taxon>Alphaproteobacteria</taxon>
        <taxon>Hyphomicrobiales</taxon>
        <taxon>Beijerinckiaceae</taxon>
        <taxon>Methylocella</taxon>
    </lineage>
</organism>
<evidence type="ECO:0000313" key="2">
    <source>
        <dbReference type="Proteomes" id="UP000485880"/>
    </source>
</evidence>
<dbReference type="Proteomes" id="UP000485880">
    <property type="component" value="Unassembled WGS sequence"/>
</dbReference>
<name>A0A8B6M3P0_METTU</name>